<accession>A0A520XAZ7</accession>
<proteinExistence type="predicted"/>
<dbReference type="Proteomes" id="UP000322454">
    <property type="component" value="Unassembled WGS sequence"/>
</dbReference>
<evidence type="ECO:0000313" key="2">
    <source>
        <dbReference type="Proteomes" id="UP000322454"/>
    </source>
</evidence>
<gene>
    <name evidence="1" type="ORF">EVJ48_07235</name>
</gene>
<reference evidence="1 2" key="1">
    <citation type="submission" date="2019-01" db="EMBL/GenBank/DDBJ databases">
        <title>Insights into ecological role of a new deltaproteobacterial order Candidatus Sinidesulfobacterales (Sva0485) by metagenomics and metatranscriptomics.</title>
        <authorList>
            <person name="Tan S."/>
            <person name="Liu J."/>
            <person name="Fang Y."/>
            <person name="Hedlund B."/>
            <person name="Lian Z.-H."/>
            <person name="Huang L.-Y."/>
            <person name="Li J.-T."/>
            <person name="Huang L.-N."/>
            <person name="Li W.-J."/>
            <person name="Jiang H.-C."/>
            <person name="Dong H.-L."/>
            <person name="Shu W.-S."/>
        </authorList>
    </citation>
    <scope>NUCLEOTIDE SEQUENCE [LARGE SCALE GENOMIC DNA]</scope>
    <source>
        <strain evidence="1">AP4</strain>
    </source>
</reference>
<evidence type="ECO:0000313" key="1">
    <source>
        <dbReference type="EMBL" id="RZV38336.1"/>
    </source>
</evidence>
<organism evidence="1 2">
    <name type="scientific">Candidatus Acidulodesulfobacterium acidiphilum</name>
    <dbReference type="NCBI Taxonomy" id="2597224"/>
    <lineage>
        <taxon>Bacteria</taxon>
        <taxon>Deltaproteobacteria</taxon>
        <taxon>Candidatus Acidulodesulfobacterales</taxon>
        <taxon>Candidatus Acidulodesulfobacterium</taxon>
    </lineage>
</organism>
<dbReference type="AlphaFoldDB" id="A0A520XAZ7"/>
<dbReference type="EMBL" id="SHMQ01000020">
    <property type="protein sequence ID" value="RZV38336.1"/>
    <property type="molecule type" value="Genomic_DNA"/>
</dbReference>
<name>A0A520XAZ7_9DELT</name>
<comment type="caution">
    <text evidence="1">The sequence shown here is derived from an EMBL/GenBank/DDBJ whole genome shotgun (WGS) entry which is preliminary data.</text>
</comment>
<protein>
    <recommendedName>
        <fullName evidence="3">Outer membrane protein beta-barrel domain-containing protein</fullName>
    </recommendedName>
</protein>
<evidence type="ECO:0008006" key="3">
    <source>
        <dbReference type="Google" id="ProtNLM"/>
    </source>
</evidence>
<sequence length="262" mass="28859">MIKKFNIFKILLSFFIILGLGYFVFSGIPVKKAYASGMFGLEVKGGAYFQNLSGHLAVGNGGTVITPSLLGLQTTKTEPMLKVALYLLYDNRISFTYVPYLYSGSTTISQNVYFNGQTYSINTPVTSKLHLYSYKMFYDHNFEINRYASVGLGVGVDVITAKTELDSPYASDTKNVSLPIPIIGGRIKITPINDFSFIGKIQGLSVGSDGYFYHINAGVNYKAVGPLSIFADYIYDKVHVDTNNVDGTLEFNGPEAGVRLRF</sequence>